<keyword evidence="1" id="KW-0808">Transferase</keyword>
<name>A0AAD2AG13_9LAMI</name>
<organism evidence="4 5">
    <name type="scientific">Fraxinus pennsylvanica</name>
    <dbReference type="NCBI Taxonomy" id="56036"/>
    <lineage>
        <taxon>Eukaryota</taxon>
        <taxon>Viridiplantae</taxon>
        <taxon>Streptophyta</taxon>
        <taxon>Embryophyta</taxon>
        <taxon>Tracheophyta</taxon>
        <taxon>Spermatophyta</taxon>
        <taxon>Magnoliopsida</taxon>
        <taxon>eudicotyledons</taxon>
        <taxon>Gunneridae</taxon>
        <taxon>Pentapetalae</taxon>
        <taxon>asterids</taxon>
        <taxon>lamiids</taxon>
        <taxon>Lamiales</taxon>
        <taxon>Oleaceae</taxon>
        <taxon>Oleeae</taxon>
        <taxon>Fraxinus</taxon>
    </lineage>
</organism>
<evidence type="ECO:0000256" key="1">
    <source>
        <dbReference type="ARBA" id="ARBA00022679"/>
    </source>
</evidence>
<dbReference type="GO" id="GO:0046922">
    <property type="term" value="F:peptide-O-fucosyltransferase activity"/>
    <property type="evidence" value="ECO:0007669"/>
    <property type="project" value="InterPro"/>
</dbReference>
<dbReference type="EMBL" id="OU503058">
    <property type="protein sequence ID" value="CAI9787456.1"/>
    <property type="molecule type" value="Genomic_DNA"/>
</dbReference>
<reference evidence="4" key="1">
    <citation type="submission" date="2023-05" db="EMBL/GenBank/DDBJ databases">
        <authorList>
            <person name="Huff M."/>
        </authorList>
    </citation>
    <scope>NUCLEOTIDE SEQUENCE</scope>
</reference>
<evidence type="ECO:0000256" key="3">
    <source>
        <dbReference type="ARBA" id="ARBA00023277"/>
    </source>
</evidence>
<dbReference type="GO" id="GO:0006004">
    <property type="term" value="P:fucose metabolic process"/>
    <property type="evidence" value="ECO:0007669"/>
    <property type="project" value="UniProtKB-KW"/>
</dbReference>
<evidence type="ECO:0000313" key="5">
    <source>
        <dbReference type="Proteomes" id="UP000834106"/>
    </source>
</evidence>
<sequence>MQPGDPIAHNCKTLIEPSRLIILAAQQFIQTFLGKDFVALHFRRHGFLKFCNSKKPNAGESEISLLQSSMVRNGKTVPLIQRSACNSAEKWDVLLYGHGLEGDAQMGYRTRNSDCSG</sequence>
<dbReference type="PANTHER" id="PTHR13398">
    <property type="entry name" value="GDP-FUCOSE PROTEIN O-FUCOSYLTRANSFERASE 2"/>
    <property type="match status" value="1"/>
</dbReference>
<dbReference type="AlphaFoldDB" id="A0AAD2AG13"/>
<evidence type="ECO:0000256" key="2">
    <source>
        <dbReference type="ARBA" id="ARBA00023253"/>
    </source>
</evidence>
<proteinExistence type="predicted"/>
<dbReference type="Proteomes" id="UP000834106">
    <property type="component" value="Chromosome 23"/>
</dbReference>
<evidence type="ECO:0000313" key="4">
    <source>
        <dbReference type="EMBL" id="CAI9787456.1"/>
    </source>
</evidence>
<dbReference type="InterPro" id="IPR045130">
    <property type="entry name" value="OFUT2-like"/>
</dbReference>
<protein>
    <recommendedName>
        <fullName evidence="6">O-fucosyltransferase family protein</fullName>
    </recommendedName>
</protein>
<keyword evidence="3" id="KW-0119">Carbohydrate metabolism</keyword>
<dbReference type="PANTHER" id="PTHR13398:SF0">
    <property type="entry name" value="GDP-FUCOSE PROTEIN O-FUCOSYLTRANSFERASE 2"/>
    <property type="match status" value="1"/>
</dbReference>
<gene>
    <name evidence="4" type="ORF">FPE_LOCUS34886</name>
</gene>
<keyword evidence="5" id="KW-1185">Reference proteome</keyword>
<keyword evidence="2" id="KW-0294">Fucose metabolism</keyword>
<accession>A0AAD2AG13</accession>
<evidence type="ECO:0008006" key="6">
    <source>
        <dbReference type="Google" id="ProtNLM"/>
    </source>
</evidence>